<dbReference type="PRINTS" id="PR00996">
    <property type="entry name" value="CHERMTFRASE"/>
</dbReference>
<dbReference type="PANTHER" id="PTHR24422">
    <property type="entry name" value="CHEMOTAXIS PROTEIN METHYLTRANSFERASE"/>
    <property type="match status" value="1"/>
</dbReference>
<keyword evidence="5" id="KW-0949">S-adenosyl-L-methionine</keyword>
<dbReference type="InterPro" id="IPR000780">
    <property type="entry name" value="CheR_MeTrfase"/>
</dbReference>
<dbReference type="InterPro" id="IPR036804">
    <property type="entry name" value="CheR_N_sf"/>
</dbReference>
<evidence type="ECO:0000256" key="5">
    <source>
        <dbReference type="ARBA" id="ARBA00022691"/>
    </source>
</evidence>
<comment type="caution">
    <text evidence="7">The sequence shown here is derived from an EMBL/GenBank/DDBJ whole genome shotgun (WGS) entry which is preliminary data.</text>
</comment>
<dbReference type="GO" id="GO:0008983">
    <property type="term" value="F:protein-glutamate O-methyltransferase activity"/>
    <property type="evidence" value="ECO:0007669"/>
    <property type="project" value="UniProtKB-EC"/>
</dbReference>
<dbReference type="PANTHER" id="PTHR24422:SF21">
    <property type="entry name" value="CHEMOTAXIS PROTEIN METHYLTRANSFERASE 1"/>
    <property type="match status" value="1"/>
</dbReference>
<dbReference type="Gene3D" id="3.40.50.150">
    <property type="entry name" value="Vaccinia Virus protein VP39"/>
    <property type="match status" value="1"/>
</dbReference>
<dbReference type="SUPFAM" id="SSF47757">
    <property type="entry name" value="Chemotaxis receptor methyltransferase CheR, N-terminal domain"/>
    <property type="match status" value="1"/>
</dbReference>
<dbReference type="CDD" id="cd02440">
    <property type="entry name" value="AdoMet_MTases"/>
    <property type="match status" value="1"/>
</dbReference>
<evidence type="ECO:0000256" key="4">
    <source>
        <dbReference type="ARBA" id="ARBA00022679"/>
    </source>
</evidence>
<dbReference type="Pfam" id="PF01739">
    <property type="entry name" value="CheR"/>
    <property type="match status" value="1"/>
</dbReference>
<dbReference type="SMART" id="SM00138">
    <property type="entry name" value="MeTrc"/>
    <property type="match status" value="1"/>
</dbReference>
<dbReference type="RefSeq" id="WP_152193560.1">
    <property type="nucleotide sequence ID" value="NZ_VUKD01000001.1"/>
</dbReference>
<comment type="catalytic activity">
    <reaction evidence="1">
        <text>L-glutamyl-[protein] + S-adenosyl-L-methionine = [protein]-L-glutamate 5-O-methyl ester + S-adenosyl-L-homocysteine</text>
        <dbReference type="Rhea" id="RHEA:24452"/>
        <dbReference type="Rhea" id="RHEA-COMP:10208"/>
        <dbReference type="Rhea" id="RHEA-COMP:10311"/>
        <dbReference type="ChEBI" id="CHEBI:29973"/>
        <dbReference type="ChEBI" id="CHEBI:57856"/>
        <dbReference type="ChEBI" id="CHEBI:59789"/>
        <dbReference type="ChEBI" id="CHEBI:82795"/>
        <dbReference type="EC" id="2.1.1.80"/>
    </reaction>
</comment>
<sequence>MSMSSSSFSYVTSLLRRTCAVDLHRGKRYLVESRLARLAHARGHTGADAVDRYVGRLRAGADRNEAERVVEALMTTETSWFRDGSPFAALDLLLGALPARTGGPRLWSAGCSTGQEPYSLAMVLLDNDVPDFSVLATDLSAAVLRQACTGRYTEHELARGLPDGVLERHFRPAGERWQVSAAVRSRVTFRRHNLLDPGGPGGTFDIVFLRHVLMHLDLAARAAVLGRVRRHLVPGGLVVLGAGETPVGVDDSWRRLTLPGVSAYRLAESAA</sequence>
<organism evidence="7 8">
    <name type="scientific">Georgenia subflava</name>
    <dbReference type="NCBI Taxonomy" id="1622177"/>
    <lineage>
        <taxon>Bacteria</taxon>
        <taxon>Bacillati</taxon>
        <taxon>Actinomycetota</taxon>
        <taxon>Actinomycetes</taxon>
        <taxon>Micrococcales</taxon>
        <taxon>Bogoriellaceae</taxon>
        <taxon>Georgenia</taxon>
    </lineage>
</organism>
<name>A0A6N7ELX7_9MICO</name>
<dbReference type="Proteomes" id="UP000437709">
    <property type="component" value="Unassembled WGS sequence"/>
</dbReference>
<keyword evidence="4 7" id="KW-0808">Transferase</keyword>
<evidence type="ECO:0000256" key="3">
    <source>
        <dbReference type="ARBA" id="ARBA00022603"/>
    </source>
</evidence>
<dbReference type="InterPro" id="IPR029063">
    <property type="entry name" value="SAM-dependent_MTases_sf"/>
</dbReference>
<gene>
    <name evidence="7" type="ORF">GB881_13640</name>
</gene>
<dbReference type="GO" id="GO:0032259">
    <property type="term" value="P:methylation"/>
    <property type="evidence" value="ECO:0007669"/>
    <property type="project" value="UniProtKB-KW"/>
</dbReference>
<dbReference type="EMBL" id="WHPC01000062">
    <property type="protein sequence ID" value="MPV38073.1"/>
    <property type="molecule type" value="Genomic_DNA"/>
</dbReference>
<proteinExistence type="predicted"/>
<dbReference type="InterPro" id="IPR022642">
    <property type="entry name" value="CheR_C"/>
</dbReference>
<protein>
    <recommendedName>
        <fullName evidence="2">protein-glutamate O-methyltransferase</fullName>
        <ecNumber evidence="2">2.1.1.80</ecNumber>
    </recommendedName>
</protein>
<dbReference type="SUPFAM" id="SSF53335">
    <property type="entry name" value="S-adenosyl-L-methionine-dependent methyltransferases"/>
    <property type="match status" value="1"/>
</dbReference>
<evidence type="ECO:0000313" key="7">
    <source>
        <dbReference type="EMBL" id="MPV38073.1"/>
    </source>
</evidence>
<feature type="domain" description="CheR-type methyltransferase" evidence="6">
    <location>
        <begin position="1"/>
        <end position="269"/>
    </location>
</feature>
<accession>A0A6N7ELX7</accession>
<dbReference type="Gene3D" id="1.10.155.10">
    <property type="entry name" value="Chemotaxis receptor methyltransferase CheR, N-terminal domain"/>
    <property type="match status" value="1"/>
</dbReference>
<dbReference type="EC" id="2.1.1.80" evidence="2"/>
<dbReference type="InterPro" id="IPR050903">
    <property type="entry name" value="Bact_Chemotaxis_MeTrfase"/>
</dbReference>
<evidence type="ECO:0000256" key="2">
    <source>
        <dbReference type="ARBA" id="ARBA00012534"/>
    </source>
</evidence>
<keyword evidence="8" id="KW-1185">Reference proteome</keyword>
<reference evidence="7 8" key="1">
    <citation type="submission" date="2019-10" db="EMBL/GenBank/DDBJ databases">
        <title>Georgenia wutianyii sp. nov. and Georgenia yuyongxinii sp. nov. isolated from plateau pika (Ochotona curzoniae) in the Qinghai-Tibet plateau of China.</title>
        <authorList>
            <person name="Tian Z."/>
        </authorList>
    </citation>
    <scope>NUCLEOTIDE SEQUENCE [LARGE SCALE GENOMIC DNA]</scope>
    <source>
        <strain evidence="7 8">JCM 19765</strain>
    </source>
</reference>
<evidence type="ECO:0000313" key="8">
    <source>
        <dbReference type="Proteomes" id="UP000437709"/>
    </source>
</evidence>
<dbReference type="PROSITE" id="PS50123">
    <property type="entry name" value="CHER"/>
    <property type="match status" value="1"/>
</dbReference>
<keyword evidence="3 7" id="KW-0489">Methyltransferase</keyword>
<dbReference type="OrthoDB" id="9816309at2"/>
<dbReference type="AlphaFoldDB" id="A0A6N7ELX7"/>
<evidence type="ECO:0000256" key="1">
    <source>
        <dbReference type="ARBA" id="ARBA00001541"/>
    </source>
</evidence>
<evidence type="ECO:0000259" key="6">
    <source>
        <dbReference type="PROSITE" id="PS50123"/>
    </source>
</evidence>